<keyword evidence="2" id="KW-1185">Reference proteome</keyword>
<dbReference type="STRING" id="89784.SAMN04489725_11620"/>
<organism evidence="1 2">
    <name type="scientific">Alicyclobacillus hesperidum</name>
    <dbReference type="NCBI Taxonomy" id="89784"/>
    <lineage>
        <taxon>Bacteria</taxon>
        <taxon>Bacillati</taxon>
        <taxon>Bacillota</taxon>
        <taxon>Bacilli</taxon>
        <taxon>Bacillales</taxon>
        <taxon>Alicyclobacillaceae</taxon>
        <taxon>Alicyclobacillus</taxon>
    </lineage>
</organism>
<proteinExistence type="predicted"/>
<dbReference type="EMBL" id="FNOJ01000016">
    <property type="protein sequence ID" value="SDW82342.1"/>
    <property type="molecule type" value="Genomic_DNA"/>
</dbReference>
<gene>
    <name evidence="1" type="ORF">SAMN04489725_11620</name>
</gene>
<dbReference type="AlphaFoldDB" id="A0A1H2WNY4"/>
<sequence>MHVTITETEKVMENDPRGLWYLYPSIPPLVMMRKLRKFYENLVTASVVDTLRASGKVAISRNFFTQKRRLELAERRIKIGRRAYYVVDRTDVPRRARKLLRDGWPIVEYEVE</sequence>
<dbReference type="Proteomes" id="UP000182589">
    <property type="component" value="Unassembled WGS sequence"/>
</dbReference>
<reference evidence="2" key="1">
    <citation type="submission" date="2016-10" db="EMBL/GenBank/DDBJ databases">
        <authorList>
            <person name="Varghese N."/>
        </authorList>
    </citation>
    <scope>NUCLEOTIDE SEQUENCE [LARGE SCALE GENOMIC DNA]</scope>
    <source>
        <strain evidence="2">DSM 12489</strain>
    </source>
</reference>
<protein>
    <submittedName>
        <fullName evidence="1">Uncharacterized protein</fullName>
    </submittedName>
</protein>
<accession>A0A1H2WNY4</accession>
<evidence type="ECO:0000313" key="1">
    <source>
        <dbReference type="EMBL" id="SDW82342.1"/>
    </source>
</evidence>
<name>A0A1H2WNY4_9BACL</name>
<evidence type="ECO:0000313" key="2">
    <source>
        <dbReference type="Proteomes" id="UP000182589"/>
    </source>
</evidence>